<feature type="compositionally biased region" description="Basic and acidic residues" evidence="1">
    <location>
        <begin position="225"/>
        <end position="241"/>
    </location>
</feature>
<reference evidence="2" key="1">
    <citation type="submission" date="2023-08" db="EMBL/GenBank/DDBJ databases">
        <title>Pelteobagrus vachellii genome.</title>
        <authorList>
            <person name="Liu H."/>
        </authorList>
    </citation>
    <scope>NUCLEOTIDE SEQUENCE</scope>
    <source>
        <strain evidence="2">PRFRI_2022a</strain>
        <tissue evidence="2">Muscle</tissue>
    </source>
</reference>
<accession>A0AA88SIS8</accession>
<dbReference type="AlphaFoldDB" id="A0AA88SIS8"/>
<gene>
    <name evidence="2" type="ORF">Q7C36_013959</name>
</gene>
<organism evidence="2 3">
    <name type="scientific">Tachysurus vachellii</name>
    <name type="common">Darkbarbel catfish</name>
    <name type="synonym">Pelteobagrus vachellii</name>
    <dbReference type="NCBI Taxonomy" id="175792"/>
    <lineage>
        <taxon>Eukaryota</taxon>
        <taxon>Metazoa</taxon>
        <taxon>Chordata</taxon>
        <taxon>Craniata</taxon>
        <taxon>Vertebrata</taxon>
        <taxon>Euteleostomi</taxon>
        <taxon>Actinopterygii</taxon>
        <taxon>Neopterygii</taxon>
        <taxon>Teleostei</taxon>
        <taxon>Ostariophysi</taxon>
        <taxon>Siluriformes</taxon>
        <taxon>Bagridae</taxon>
        <taxon>Tachysurus</taxon>
    </lineage>
</organism>
<evidence type="ECO:0000256" key="1">
    <source>
        <dbReference type="SAM" id="MobiDB-lite"/>
    </source>
</evidence>
<feature type="compositionally biased region" description="Polar residues" evidence="1">
    <location>
        <begin position="96"/>
        <end position="106"/>
    </location>
</feature>
<keyword evidence="3" id="KW-1185">Reference proteome</keyword>
<evidence type="ECO:0000313" key="3">
    <source>
        <dbReference type="Proteomes" id="UP001187315"/>
    </source>
</evidence>
<dbReference type="Proteomes" id="UP001187315">
    <property type="component" value="Unassembled WGS sequence"/>
</dbReference>
<feature type="compositionally biased region" description="Polar residues" evidence="1">
    <location>
        <begin position="198"/>
        <end position="216"/>
    </location>
</feature>
<feature type="region of interest" description="Disordered" evidence="1">
    <location>
        <begin position="1"/>
        <end position="22"/>
    </location>
</feature>
<comment type="caution">
    <text evidence="2">The sequence shown here is derived from an EMBL/GenBank/DDBJ whole genome shotgun (WGS) entry which is preliminary data.</text>
</comment>
<dbReference type="EMBL" id="JAVHJS010000013">
    <property type="protein sequence ID" value="KAK2839145.1"/>
    <property type="molecule type" value="Genomic_DNA"/>
</dbReference>
<feature type="compositionally biased region" description="Polar residues" evidence="1">
    <location>
        <begin position="1"/>
        <end position="19"/>
    </location>
</feature>
<feature type="compositionally biased region" description="Polar residues" evidence="1">
    <location>
        <begin position="166"/>
        <end position="184"/>
    </location>
</feature>
<sequence length="447" mass="50660">MQKQVQKLTQFIKPSSPTEQTRHKLNNNTIHWMKHTMHILQEHYTQTIISLMEHIQVFKDPEWTVALKWAKKRFKHKLIENTIKYCSSTIQNKQSTFTRQGPTSYATAHRASPPQTVSHSTHQHPPSFPVLSTGDPTHASKREILVTAQVHHRQVSPVQSLKSTITVVKKTNSPSSSLCRSGSTPEEEDDHTGETMAKTVTTSGENDGDTAETTARQKGIRMRGRREEKSSPPETRSESSLRSKPLAVAKPSRVSSDSSDEELLDRVPLRDTPYRHINTNRKASDWSISIHKPIVFIGDGNLNRIPSIKNTNIQIDSFPEANFLHLTKVLRKLSPHPHTQQIALAAGIHNRHQLPYKTAIKQLQGLWKAAYTAFPNATVHTALVPYSWSLPDQEQQNLEVLNEYIASHENPLLAESQDLFKVEKDGICWTTDTAQAIFDYWVEQLDP</sequence>
<feature type="compositionally biased region" description="Polar residues" evidence="1">
    <location>
        <begin position="113"/>
        <end position="124"/>
    </location>
</feature>
<feature type="region of interest" description="Disordered" evidence="1">
    <location>
        <begin position="96"/>
        <end position="136"/>
    </location>
</feature>
<feature type="region of interest" description="Disordered" evidence="1">
    <location>
        <begin position="166"/>
        <end position="264"/>
    </location>
</feature>
<name>A0AA88SIS8_TACVA</name>
<evidence type="ECO:0000313" key="2">
    <source>
        <dbReference type="EMBL" id="KAK2839145.1"/>
    </source>
</evidence>
<protein>
    <submittedName>
        <fullName evidence="2">Uncharacterized protein</fullName>
    </submittedName>
</protein>
<proteinExistence type="predicted"/>